<accession>A0ABS9VMP8</accession>
<comment type="caution">
    <text evidence="2">The sequence shown here is derived from an EMBL/GenBank/DDBJ whole genome shotgun (WGS) entry which is preliminary data.</text>
</comment>
<dbReference type="RefSeq" id="WP_241446624.1">
    <property type="nucleotide sequence ID" value="NZ_JAKZHW010000001.1"/>
</dbReference>
<sequence length="64" mass="6918">MTQDKTIYDEAGDVDATDGVVSMKGPDAVDIRLTPEAAEETSERLNTGAMKARGQKYFADPPKN</sequence>
<protein>
    <submittedName>
        <fullName evidence="2">Uncharacterized protein</fullName>
    </submittedName>
</protein>
<organism evidence="2 3">
    <name type="scientific">Sphingomonas telluris</name>
    <dbReference type="NCBI Taxonomy" id="2907998"/>
    <lineage>
        <taxon>Bacteria</taxon>
        <taxon>Pseudomonadati</taxon>
        <taxon>Pseudomonadota</taxon>
        <taxon>Alphaproteobacteria</taxon>
        <taxon>Sphingomonadales</taxon>
        <taxon>Sphingomonadaceae</taxon>
        <taxon>Sphingomonas</taxon>
    </lineage>
</organism>
<evidence type="ECO:0000313" key="2">
    <source>
        <dbReference type="EMBL" id="MCH8615784.1"/>
    </source>
</evidence>
<keyword evidence="3" id="KW-1185">Reference proteome</keyword>
<evidence type="ECO:0000313" key="3">
    <source>
        <dbReference type="Proteomes" id="UP001203058"/>
    </source>
</evidence>
<name>A0ABS9VMP8_9SPHN</name>
<proteinExistence type="predicted"/>
<dbReference type="EMBL" id="JAKZHW010000001">
    <property type="protein sequence ID" value="MCH8615784.1"/>
    <property type="molecule type" value="Genomic_DNA"/>
</dbReference>
<reference evidence="2 3" key="1">
    <citation type="submission" date="2022-03" db="EMBL/GenBank/DDBJ databases">
        <authorList>
            <person name="Jo J.-H."/>
            <person name="Im W.-T."/>
        </authorList>
    </citation>
    <scope>NUCLEOTIDE SEQUENCE [LARGE SCALE GENOMIC DNA]</scope>
    <source>
        <strain evidence="2 3">SM33</strain>
    </source>
</reference>
<dbReference type="Proteomes" id="UP001203058">
    <property type="component" value="Unassembled WGS sequence"/>
</dbReference>
<feature type="region of interest" description="Disordered" evidence="1">
    <location>
        <begin position="37"/>
        <end position="64"/>
    </location>
</feature>
<evidence type="ECO:0000256" key="1">
    <source>
        <dbReference type="SAM" id="MobiDB-lite"/>
    </source>
</evidence>
<gene>
    <name evidence="2" type="ORF">LZ016_06675</name>
</gene>